<keyword evidence="3" id="KW-0597">Phosphoprotein</keyword>
<evidence type="ECO:0000256" key="5">
    <source>
        <dbReference type="ARBA" id="ARBA00022741"/>
    </source>
</evidence>
<evidence type="ECO:0000256" key="4">
    <source>
        <dbReference type="ARBA" id="ARBA00022679"/>
    </source>
</evidence>
<comment type="caution">
    <text evidence="11">The sequence shown here is derived from an EMBL/GenBank/DDBJ whole genome shotgun (WGS) entry which is preliminary data.</text>
</comment>
<dbReference type="SUPFAM" id="SSF55874">
    <property type="entry name" value="ATPase domain of HSP90 chaperone/DNA topoisomerase II/histidine kinase"/>
    <property type="match status" value="1"/>
</dbReference>
<dbReference type="CDD" id="cd16917">
    <property type="entry name" value="HATPase_UhpB-NarQ-NarX-like"/>
    <property type="match status" value="1"/>
</dbReference>
<organism evidence="11 12">
    <name type="scientific">Saccharothrix australiensis</name>
    <dbReference type="NCBI Taxonomy" id="2072"/>
    <lineage>
        <taxon>Bacteria</taxon>
        <taxon>Bacillati</taxon>
        <taxon>Actinomycetota</taxon>
        <taxon>Actinomycetes</taxon>
        <taxon>Pseudonocardiales</taxon>
        <taxon>Pseudonocardiaceae</taxon>
        <taxon>Saccharothrix</taxon>
    </lineage>
</organism>
<gene>
    <name evidence="11" type="ORF">C8E97_3165</name>
</gene>
<sequence length="538" mass="56524">MSARAWPVRAPAAPGRADLALWGGFALLTVVERATQGGRGASWWLVLCGALLLAAAGSSARRRPLVSWLVVAVLAFGQLDGSTIGPSFLLTYPLALVAVSYRAGRSVEGVRRPVAVFAVVVALGLFAVVAVGFLDGSSLPAVGHRLVRGLYLVVALVLLAGLPWLVGRYRRLDAGLAAAGWERARQLAREQVMLAERERLRERARIAQDVHDSLGHALSLIGLRAGVLEVDRTADDRLRGFAAEMRTAVGAAAEELRTVIGVLREDAAPAPVAPVHEGVAELVDRTALSGVDVRLERVGEPVALRVLADRAVYRVVQESLTNATKHAPGAPVTVRLAHGADETVVEVVNARPPAGARPAAGQGGRGLIGIEERVRVAGGVLTAGPHDGGFRVTATLPHGAVDVVSGPVRPGAAPPVFEEERRRNQWRLVRGVAVPVGLSLVVVVLVLGLYATWVYNSVLGEGEYAALRVGADRAAIEPALPAFELTSPDIAAEPARPPGSTCSYHLTSAVVVPAPRSVYRLCFASGVLVEKTVIPVSR</sequence>
<dbReference type="GO" id="GO:0016020">
    <property type="term" value="C:membrane"/>
    <property type="evidence" value="ECO:0007669"/>
    <property type="project" value="InterPro"/>
</dbReference>
<keyword evidence="8" id="KW-0902">Two-component regulatory system</keyword>
<dbReference type="Gene3D" id="1.20.5.1930">
    <property type="match status" value="1"/>
</dbReference>
<dbReference type="Gene3D" id="3.30.565.10">
    <property type="entry name" value="Histidine kinase-like ATPase, C-terminal domain"/>
    <property type="match status" value="1"/>
</dbReference>
<evidence type="ECO:0000259" key="10">
    <source>
        <dbReference type="Pfam" id="PF07730"/>
    </source>
</evidence>
<dbReference type="PANTHER" id="PTHR24421:SF10">
    <property type="entry name" value="NITRATE_NITRITE SENSOR PROTEIN NARQ"/>
    <property type="match status" value="1"/>
</dbReference>
<dbReference type="GO" id="GO:0000155">
    <property type="term" value="F:phosphorelay sensor kinase activity"/>
    <property type="evidence" value="ECO:0007669"/>
    <property type="project" value="InterPro"/>
</dbReference>
<dbReference type="PANTHER" id="PTHR24421">
    <property type="entry name" value="NITRATE/NITRITE SENSOR PROTEIN NARX-RELATED"/>
    <property type="match status" value="1"/>
</dbReference>
<keyword evidence="7" id="KW-0067">ATP-binding</keyword>
<comment type="catalytic activity">
    <reaction evidence="1">
        <text>ATP + protein L-histidine = ADP + protein N-phospho-L-histidine.</text>
        <dbReference type="EC" id="2.7.13.3"/>
    </reaction>
</comment>
<keyword evidence="9" id="KW-0812">Transmembrane</keyword>
<dbReference type="EC" id="2.7.13.3" evidence="2"/>
<feature type="transmembrane region" description="Helical" evidence="9">
    <location>
        <begin position="146"/>
        <end position="166"/>
    </location>
</feature>
<dbReference type="Proteomes" id="UP000282084">
    <property type="component" value="Unassembled WGS sequence"/>
</dbReference>
<dbReference type="InterPro" id="IPR036890">
    <property type="entry name" value="HATPase_C_sf"/>
</dbReference>
<evidence type="ECO:0000256" key="8">
    <source>
        <dbReference type="ARBA" id="ARBA00023012"/>
    </source>
</evidence>
<protein>
    <recommendedName>
        <fullName evidence="2">histidine kinase</fullName>
        <ecNumber evidence="2">2.7.13.3</ecNumber>
    </recommendedName>
</protein>
<evidence type="ECO:0000256" key="9">
    <source>
        <dbReference type="SAM" id="Phobius"/>
    </source>
</evidence>
<keyword evidence="5" id="KW-0547">Nucleotide-binding</keyword>
<dbReference type="GO" id="GO:0005524">
    <property type="term" value="F:ATP binding"/>
    <property type="evidence" value="ECO:0007669"/>
    <property type="project" value="UniProtKB-KW"/>
</dbReference>
<keyword evidence="9" id="KW-1133">Transmembrane helix</keyword>
<keyword evidence="6 11" id="KW-0418">Kinase</keyword>
<keyword evidence="12" id="KW-1185">Reference proteome</keyword>
<dbReference type="RefSeq" id="WP_121006208.1">
    <property type="nucleotide sequence ID" value="NZ_RBXO01000001.1"/>
</dbReference>
<keyword evidence="4" id="KW-0808">Transferase</keyword>
<name>A0A495VYM8_9PSEU</name>
<evidence type="ECO:0000313" key="12">
    <source>
        <dbReference type="Proteomes" id="UP000282084"/>
    </source>
</evidence>
<feature type="transmembrane region" description="Helical" evidence="9">
    <location>
        <begin position="431"/>
        <end position="453"/>
    </location>
</feature>
<accession>A0A495VYM8</accession>
<dbReference type="InterPro" id="IPR011712">
    <property type="entry name" value="Sig_transdc_His_kin_sub3_dim/P"/>
</dbReference>
<dbReference type="OrthoDB" id="227596at2"/>
<evidence type="ECO:0000313" key="11">
    <source>
        <dbReference type="EMBL" id="RKT54522.1"/>
    </source>
</evidence>
<feature type="transmembrane region" description="Helical" evidence="9">
    <location>
        <begin position="43"/>
        <end position="60"/>
    </location>
</feature>
<evidence type="ECO:0000256" key="3">
    <source>
        <dbReference type="ARBA" id="ARBA00022553"/>
    </source>
</evidence>
<evidence type="ECO:0000256" key="7">
    <source>
        <dbReference type="ARBA" id="ARBA00022840"/>
    </source>
</evidence>
<evidence type="ECO:0000256" key="1">
    <source>
        <dbReference type="ARBA" id="ARBA00000085"/>
    </source>
</evidence>
<keyword evidence="9" id="KW-0472">Membrane</keyword>
<feature type="transmembrane region" description="Helical" evidence="9">
    <location>
        <begin position="115"/>
        <end position="134"/>
    </location>
</feature>
<dbReference type="AlphaFoldDB" id="A0A495VYM8"/>
<evidence type="ECO:0000256" key="6">
    <source>
        <dbReference type="ARBA" id="ARBA00022777"/>
    </source>
</evidence>
<dbReference type="GO" id="GO:0046983">
    <property type="term" value="F:protein dimerization activity"/>
    <property type="evidence" value="ECO:0007669"/>
    <property type="project" value="InterPro"/>
</dbReference>
<dbReference type="InterPro" id="IPR050482">
    <property type="entry name" value="Sensor_HK_TwoCompSys"/>
</dbReference>
<proteinExistence type="predicted"/>
<dbReference type="EMBL" id="RBXO01000001">
    <property type="protein sequence ID" value="RKT54522.1"/>
    <property type="molecule type" value="Genomic_DNA"/>
</dbReference>
<evidence type="ECO:0000256" key="2">
    <source>
        <dbReference type="ARBA" id="ARBA00012438"/>
    </source>
</evidence>
<reference evidence="11 12" key="1">
    <citation type="submission" date="2018-10" db="EMBL/GenBank/DDBJ databases">
        <title>Sequencing the genomes of 1000 actinobacteria strains.</title>
        <authorList>
            <person name="Klenk H.-P."/>
        </authorList>
    </citation>
    <scope>NUCLEOTIDE SEQUENCE [LARGE SCALE GENOMIC DNA]</scope>
    <source>
        <strain evidence="11 12">DSM 43800</strain>
    </source>
</reference>
<feature type="transmembrane region" description="Helical" evidence="9">
    <location>
        <begin position="87"/>
        <end position="103"/>
    </location>
</feature>
<feature type="domain" description="Signal transduction histidine kinase subgroup 3 dimerisation and phosphoacceptor" evidence="10">
    <location>
        <begin position="202"/>
        <end position="266"/>
    </location>
</feature>
<dbReference type="Pfam" id="PF07730">
    <property type="entry name" value="HisKA_3"/>
    <property type="match status" value="1"/>
</dbReference>